<name>H1KXD8_9EURY</name>
<dbReference type="GO" id="GO:0005737">
    <property type="term" value="C:cytoplasm"/>
    <property type="evidence" value="ECO:0007669"/>
    <property type="project" value="UniProtKB-SubCell"/>
</dbReference>
<dbReference type="InterPro" id="IPR038661">
    <property type="entry name" value="Ribosomal_eL33_sf"/>
</dbReference>
<dbReference type="Gene3D" id="2.40.30.10">
    <property type="entry name" value="Translation factors"/>
    <property type="match status" value="2"/>
</dbReference>
<dbReference type="Gene3D" id="2.40.10.190">
    <property type="entry name" value="translation elongation factor selb, chain A, domain 4"/>
    <property type="match status" value="1"/>
</dbReference>
<feature type="domain" description="Tr-type G" evidence="9">
    <location>
        <begin position="5"/>
        <end position="179"/>
    </location>
</feature>
<dbReference type="InterPro" id="IPR009000">
    <property type="entry name" value="Transl_B-barrel_sf"/>
</dbReference>
<dbReference type="PANTHER" id="PTHR43721">
    <property type="entry name" value="ELONGATION FACTOR TU-RELATED"/>
    <property type="match status" value="1"/>
</dbReference>
<dbReference type="Pfam" id="PF03144">
    <property type="entry name" value="GTP_EFTU_D2"/>
    <property type="match status" value="1"/>
</dbReference>
<dbReference type="EMBL" id="AGJL01000008">
    <property type="protein sequence ID" value="EHP88350.1"/>
    <property type="molecule type" value="Genomic_DNA"/>
</dbReference>
<dbReference type="InterPro" id="IPR048956">
    <property type="entry name" value="SelB_III_arc"/>
</dbReference>
<dbReference type="Gene3D" id="3.40.50.300">
    <property type="entry name" value="P-loop containing nucleotide triphosphate hydrolases"/>
    <property type="match status" value="1"/>
</dbReference>
<gene>
    <name evidence="10" type="ORF">MetfoDRAFT_0461</name>
</gene>
<evidence type="ECO:0000256" key="5">
    <source>
        <dbReference type="ARBA" id="ARBA00022917"/>
    </source>
</evidence>
<dbReference type="Pfam" id="PF00009">
    <property type="entry name" value="GTP_EFTU"/>
    <property type="match status" value="1"/>
</dbReference>
<evidence type="ECO:0000256" key="1">
    <source>
        <dbReference type="ARBA" id="ARBA00004496"/>
    </source>
</evidence>
<dbReference type="InterPro" id="IPR050055">
    <property type="entry name" value="EF-Tu_GTPase"/>
</dbReference>
<keyword evidence="6" id="KW-0342">GTP-binding</keyword>
<dbReference type="InterPro" id="IPR009001">
    <property type="entry name" value="Transl_elong_EF1A/Init_IF2_C"/>
</dbReference>
<comment type="function">
    <text evidence="7">Translation factor necessary for the incorporation of selenocysteine into proteins. It probably replaces EF-Tu for the insertion of selenocysteine directed by the UGA codon. SelB binds GTP and GDP.</text>
</comment>
<evidence type="ECO:0000259" key="9">
    <source>
        <dbReference type="PROSITE" id="PS51722"/>
    </source>
</evidence>
<dbReference type="STRING" id="647171.MetfoDRAFT_0461"/>
<dbReference type="NCBIfam" id="TIGR00475">
    <property type="entry name" value="selB"/>
    <property type="match status" value="1"/>
</dbReference>
<dbReference type="GO" id="GO:0003924">
    <property type="term" value="F:GTPase activity"/>
    <property type="evidence" value="ECO:0007669"/>
    <property type="project" value="InterPro"/>
</dbReference>
<evidence type="ECO:0000256" key="6">
    <source>
        <dbReference type="ARBA" id="ARBA00023134"/>
    </source>
</evidence>
<protein>
    <recommendedName>
        <fullName evidence="2">Selenocysteine-specific elongation factor</fullName>
    </recommendedName>
    <alternativeName>
        <fullName evidence="8">SelB translation factor</fullName>
    </alternativeName>
</protein>
<dbReference type="InterPro" id="IPR027417">
    <property type="entry name" value="P-loop_NTPase"/>
</dbReference>
<dbReference type="InterPro" id="IPR000795">
    <property type="entry name" value="T_Tr_GTP-bd_dom"/>
</dbReference>
<dbReference type="InterPro" id="IPR004535">
    <property type="entry name" value="Transl_elong_SelB"/>
</dbReference>
<dbReference type="PANTHER" id="PTHR43721:SF11">
    <property type="entry name" value="SELENOCYSTEINE-SPECIFIC ELONGATION FACTOR"/>
    <property type="match status" value="1"/>
</dbReference>
<dbReference type="Pfam" id="PF21440">
    <property type="entry name" value="aSelB_III"/>
    <property type="match status" value="1"/>
</dbReference>
<dbReference type="GO" id="GO:0003746">
    <property type="term" value="F:translation elongation factor activity"/>
    <property type="evidence" value="ECO:0007669"/>
    <property type="project" value="UniProtKB-KW"/>
</dbReference>
<accession>H1KXD8</accession>
<dbReference type="SUPFAM" id="SSF52540">
    <property type="entry name" value="P-loop containing nucleoside triphosphate hydrolases"/>
    <property type="match status" value="1"/>
</dbReference>
<dbReference type="InterPro" id="IPR004161">
    <property type="entry name" value="EFTu-like_2"/>
</dbReference>
<keyword evidence="10" id="KW-0251">Elongation factor</keyword>
<keyword evidence="5" id="KW-0648">Protein biosynthesis</keyword>
<keyword evidence="4" id="KW-0547">Nucleotide-binding</keyword>
<evidence type="ECO:0000313" key="11">
    <source>
        <dbReference type="Proteomes" id="UP000003706"/>
    </source>
</evidence>
<dbReference type="PROSITE" id="PS51722">
    <property type="entry name" value="G_TR_2"/>
    <property type="match status" value="1"/>
</dbReference>
<dbReference type="AlphaFoldDB" id="H1KXD8"/>
<dbReference type="GO" id="GO:0001514">
    <property type="term" value="P:selenocysteine incorporation"/>
    <property type="evidence" value="ECO:0007669"/>
    <property type="project" value="InterPro"/>
</dbReference>
<sequence length="470" mass="51792">MVIFMINVNLGIFGHIDHGKTSLAKQLTEIASTSALDKPPESKRRGITIDIGFSSFTLENYRITLVDAPGHADLIKAVVGAADIIDLALLVVDAREGPKTQTGEHLLILDLFNIPTIVVMNKIDIASEEDIKNTETFMRAILNSTNNLKNAKIVKISAKEGIGIDGLKRTLKETLDSMKINRDIDNYFKMPIDHAFSIKGVGTVVTGTIHKGKISVGDEMRIFPINVDVKVKGIQCFKKDVNESYAGDRAGIALQGVEPRQIFRGCVLTSKDTKLEVVDKIVAKVKISDIFKYNLTPKMKVHLNVGMMVVPATVVPFQKMDFEGKEVNIILNEVKKGDECYCAFELEEKVVAEIGDRVLITRLDLPPTTLRICGHGNVAEFKGIEELNIKKIVTREGKVVAKKDKLFVEGLASSKTSAEKLIGEVVYVPSKDIRGIIKGTFGTKGHLVVEFDGNVEKGDVVILRRLRNWG</sequence>
<dbReference type="PATRIC" id="fig|647171.4.peg.457"/>
<dbReference type="InterPro" id="IPR005225">
    <property type="entry name" value="Small_GTP-bd"/>
</dbReference>
<proteinExistence type="predicted"/>
<dbReference type="NCBIfam" id="TIGR00231">
    <property type="entry name" value="small_GTP"/>
    <property type="match status" value="1"/>
</dbReference>
<evidence type="ECO:0000313" key="10">
    <source>
        <dbReference type="EMBL" id="EHP88350.1"/>
    </source>
</evidence>
<comment type="caution">
    <text evidence="10">The sequence shown here is derived from an EMBL/GenBank/DDBJ whole genome shotgun (WGS) entry which is preliminary data.</text>
</comment>
<dbReference type="GO" id="GO:0005525">
    <property type="term" value="F:GTP binding"/>
    <property type="evidence" value="ECO:0007669"/>
    <property type="project" value="UniProtKB-KW"/>
</dbReference>
<keyword evidence="3" id="KW-0963">Cytoplasm</keyword>
<dbReference type="SUPFAM" id="SSF50465">
    <property type="entry name" value="EF-Tu/eEF-1alpha/eIF2-gamma C-terminal domain"/>
    <property type="match status" value="1"/>
</dbReference>
<evidence type="ECO:0000256" key="8">
    <source>
        <dbReference type="ARBA" id="ARBA00031615"/>
    </source>
</evidence>
<dbReference type="PRINTS" id="PR00315">
    <property type="entry name" value="ELONGATNFCT"/>
</dbReference>
<keyword evidence="11" id="KW-1185">Reference proteome</keyword>
<evidence type="ECO:0000256" key="4">
    <source>
        <dbReference type="ARBA" id="ARBA00022741"/>
    </source>
</evidence>
<evidence type="ECO:0000256" key="7">
    <source>
        <dbReference type="ARBA" id="ARBA00025526"/>
    </source>
</evidence>
<organism evidence="10 11">
    <name type="scientific">Methanotorris formicicus Mc-S-70</name>
    <dbReference type="NCBI Taxonomy" id="647171"/>
    <lineage>
        <taxon>Archaea</taxon>
        <taxon>Methanobacteriati</taxon>
        <taxon>Methanobacteriota</taxon>
        <taxon>Methanomada group</taxon>
        <taxon>Methanococci</taxon>
        <taxon>Methanococcales</taxon>
        <taxon>Methanocaldococcaceae</taxon>
        <taxon>Methanotorris</taxon>
    </lineage>
</organism>
<reference evidence="10 11" key="1">
    <citation type="submission" date="2011-09" db="EMBL/GenBank/DDBJ databases">
        <title>The draft genome of Methanotorris formicicus Mc-S-70.</title>
        <authorList>
            <consortium name="US DOE Joint Genome Institute (JGI-PGF)"/>
            <person name="Lucas S."/>
            <person name="Han J."/>
            <person name="Lapidus A."/>
            <person name="Cheng J.-F."/>
            <person name="Goodwin L."/>
            <person name="Pitluck S."/>
            <person name="Peters L."/>
            <person name="Land M.L."/>
            <person name="Hauser L."/>
            <person name="Sieprawska-Lupa M."/>
            <person name="Takai K."/>
            <person name="Miyazaki J."/>
            <person name="Whitman W."/>
            <person name="Woyke T.J."/>
        </authorList>
    </citation>
    <scope>NUCLEOTIDE SEQUENCE [LARGE SCALE GENOMIC DNA]</scope>
    <source>
        <strain evidence="10 11">Mc-S-70</strain>
    </source>
</reference>
<evidence type="ECO:0000256" key="3">
    <source>
        <dbReference type="ARBA" id="ARBA00022490"/>
    </source>
</evidence>
<dbReference type="CDD" id="cd03696">
    <property type="entry name" value="SelB_II"/>
    <property type="match status" value="1"/>
</dbReference>
<dbReference type="SUPFAM" id="SSF50447">
    <property type="entry name" value="Translation proteins"/>
    <property type="match status" value="2"/>
</dbReference>
<dbReference type="Proteomes" id="UP000003706">
    <property type="component" value="Unassembled WGS sequence"/>
</dbReference>
<dbReference type="GO" id="GO:0003723">
    <property type="term" value="F:RNA binding"/>
    <property type="evidence" value="ECO:0007669"/>
    <property type="project" value="InterPro"/>
</dbReference>
<comment type="subcellular location">
    <subcellularLocation>
        <location evidence="1">Cytoplasm</location>
    </subcellularLocation>
</comment>
<evidence type="ECO:0000256" key="2">
    <source>
        <dbReference type="ARBA" id="ARBA00015953"/>
    </source>
</evidence>
<dbReference type="CDD" id="cd04094">
    <property type="entry name" value="eSelB_III"/>
    <property type="match status" value="1"/>
</dbReference>